<dbReference type="HOGENOM" id="CLU_1648773_0_0_9"/>
<dbReference type="EMBL" id="CP009416">
    <property type="protein sequence ID" value="AJD90864.1"/>
    <property type="molecule type" value="Genomic_DNA"/>
</dbReference>
<name>A0A0B5AS73_9BACL</name>
<reference evidence="1 2" key="1">
    <citation type="submission" date="2014-08" db="EMBL/GenBank/DDBJ databases">
        <title>Complete genome of a marine bacteria Jeotgalibacillus malaysiensis.</title>
        <authorList>
            <person name="Yaakop A.S."/>
            <person name="Chan K.-G."/>
            <person name="Goh K.M."/>
        </authorList>
    </citation>
    <scope>NUCLEOTIDE SEQUENCE [LARGE SCALE GENOMIC DNA]</scope>
    <source>
        <strain evidence="1 2">D5</strain>
    </source>
</reference>
<dbReference type="KEGG" id="jeo:JMA_15470"/>
<evidence type="ECO:0008006" key="3">
    <source>
        <dbReference type="Google" id="ProtNLM"/>
    </source>
</evidence>
<dbReference type="STRING" id="1508404.JMA_15470"/>
<dbReference type="OrthoDB" id="2404998at2"/>
<dbReference type="BioCyc" id="JESP1508404:G14D9-10802-MONOMER"/>
<keyword evidence="2" id="KW-1185">Reference proteome</keyword>
<sequence>MSDIIPITGRVKFQLTIDPSVWIFDERKIDLTTYFDEERVEIDEIEQYSKAVAEHFSKEIKEGAEIPKPASKTKKRYEKEKLLNGTFGIKMKPFIQNAEPEEGAEKVMISTSEGVHSFSIEEAGELIMAFSKEGKPLREDGPVHILFEDGSNRDHPIKHVRKITLS</sequence>
<protein>
    <recommendedName>
        <fullName evidence="3">Peptidyl-prolyl cis-trans isomerase</fullName>
    </recommendedName>
</protein>
<dbReference type="Proteomes" id="UP000031449">
    <property type="component" value="Chromosome"/>
</dbReference>
<organism evidence="1 2">
    <name type="scientific">Jeotgalibacillus malaysiensis</name>
    <dbReference type="NCBI Taxonomy" id="1508404"/>
    <lineage>
        <taxon>Bacteria</taxon>
        <taxon>Bacillati</taxon>
        <taxon>Bacillota</taxon>
        <taxon>Bacilli</taxon>
        <taxon>Bacillales</taxon>
        <taxon>Caryophanaceae</taxon>
        <taxon>Jeotgalibacillus</taxon>
    </lineage>
</organism>
<dbReference type="AlphaFoldDB" id="A0A0B5AS73"/>
<accession>A0A0B5AS73</accession>
<evidence type="ECO:0000313" key="2">
    <source>
        <dbReference type="Proteomes" id="UP000031449"/>
    </source>
</evidence>
<proteinExistence type="predicted"/>
<gene>
    <name evidence="1" type="ORF">JMA_15470</name>
</gene>
<evidence type="ECO:0000313" key="1">
    <source>
        <dbReference type="EMBL" id="AJD90864.1"/>
    </source>
</evidence>